<accession>A0A0V0T2J5</accession>
<gene>
    <name evidence="1" type="ORF">T05_2339</name>
</gene>
<dbReference type="Proteomes" id="UP000055048">
    <property type="component" value="Unassembled WGS sequence"/>
</dbReference>
<reference evidence="1 2" key="1">
    <citation type="submission" date="2015-01" db="EMBL/GenBank/DDBJ databases">
        <title>Evolution of Trichinella species and genotypes.</title>
        <authorList>
            <person name="Korhonen P.K."/>
            <person name="Edoardo P."/>
            <person name="Giuseppe L.R."/>
            <person name="Gasser R.B."/>
        </authorList>
    </citation>
    <scope>NUCLEOTIDE SEQUENCE [LARGE SCALE GENOMIC DNA]</scope>
    <source>
        <strain evidence="1">ISS417</strain>
    </source>
</reference>
<comment type="caution">
    <text evidence="1">The sequence shown here is derived from an EMBL/GenBank/DDBJ whole genome shotgun (WGS) entry which is preliminary data.</text>
</comment>
<organism evidence="1 2">
    <name type="scientific">Trichinella murrelli</name>
    <dbReference type="NCBI Taxonomy" id="144512"/>
    <lineage>
        <taxon>Eukaryota</taxon>
        <taxon>Metazoa</taxon>
        <taxon>Ecdysozoa</taxon>
        <taxon>Nematoda</taxon>
        <taxon>Enoplea</taxon>
        <taxon>Dorylaimia</taxon>
        <taxon>Trichinellida</taxon>
        <taxon>Trichinellidae</taxon>
        <taxon>Trichinella</taxon>
    </lineage>
</organism>
<dbReference type="AlphaFoldDB" id="A0A0V0T2J5"/>
<evidence type="ECO:0000313" key="2">
    <source>
        <dbReference type="Proteomes" id="UP000055048"/>
    </source>
</evidence>
<proteinExistence type="predicted"/>
<evidence type="ECO:0000313" key="1">
    <source>
        <dbReference type="EMBL" id="KRX33217.1"/>
    </source>
</evidence>
<name>A0A0V0T2J5_9BILA</name>
<protein>
    <submittedName>
        <fullName evidence="1">Uncharacterized protein</fullName>
    </submittedName>
</protein>
<keyword evidence="2" id="KW-1185">Reference proteome</keyword>
<sequence>MSIYFIKQSKAYTDDDVTTKRFPGNLPTPRTYVNNYYRTPPLIFMSNSSYGIISLAWSMSAAEEFHPTAAGSMSCNYQMDLTSVPAAVFNRALLMPSDEGYNSKILPSGQLLLV</sequence>
<dbReference type="EMBL" id="JYDJ01000869">
    <property type="protein sequence ID" value="KRX33217.1"/>
    <property type="molecule type" value="Genomic_DNA"/>
</dbReference>